<evidence type="ECO:0000313" key="2">
    <source>
        <dbReference type="Proteomes" id="UP000028828"/>
    </source>
</evidence>
<gene>
    <name evidence="1" type="ORF">TGP89_221295</name>
</gene>
<accession>A0A086JWC4</accession>
<sequence length="196" mass="21916">METTACISALSGSLGDCKPDATQHWGVRQPFVMEAMAELQKHPYSSETTTVHIILSVSPPLPLRGCSGYFYSRYAKPRLVTCAEDEAKTIKRSQISNILLHVNGKLVDTARLKKDGRMNVDVMVGDQKVDLSGKIVELHINAVHTTKLVEFDLDLEHFFPLHNIWIDVDGRKLCQDTGHVHLNFSTEHPTESTAKH</sequence>
<dbReference type="AlphaFoldDB" id="A0A086JWC4"/>
<dbReference type="VEuPathDB" id="ToxoDB:TGP89_221295"/>
<comment type="caution">
    <text evidence="1">The sequence shown here is derived from an EMBL/GenBank/DDBJ whole genome shotgun (WGS) entry which is preliminary data.</text>
</comment>
<organism evidence="1 2">
    <name type="scientific">Toxoplasma gondii p89</name>
    <dbReference type="NCBI Taxonomy" id="943119"/>
    <lineage>
        <taxon>Eukaryota</taxon>
        <taxon>Sar</taxon>
        <taxon>Alveolata</taxon>
        <taxon>Apicomplexa</taxon>
        <taxon>Conoidasida</taxon>
        <taxon>Coccidia</taxon>
        <taxon>Eucoccidiorida</taxon>
        <taxon>Eimeriorina</taxon>
        <taxon>Sarcocystidae</taxon>
        <taxon>Toxoplasma</taxon>
    </lineage>
</organism>
<dbReference type="OrthoDB" id="328591at2759"/>
<name>A0A086JWC4_TOXGO</name>
<protein>
    <submittedName>
        <fullName evidence="1">Uncharacterized protein</fullName>
    </submittedName>
</protein>
<proteinExistence type="predicted"/>
<dbReference type="EMBL" id="AEYI02001516">
    <property type="protein sequence ID" value="KFG36442.1"/>
    <property type="molecule type" value="Genomic_DNA"/>
</dbReference>
<dbReference type="Proteomes" id="UP000028828">
    <property type="component" value="Unassembled WGS sequence"/>
</dbReference>
<evidence type="ECO:0000313" key="1">
    <source>
        <dbReference type="EMBL" id="KFG36442.1"/>
    </source>
</evidence>
<reference evidence="1 2" key="1">
    <citation type="submission" date="2014-03" db="EMBL/GenBank/DDBJ databases">
        <authorList>
            <person name="Sibley D."/>
            <person name="Venepally P."/>
            <person name="Karamycheva S."/>
            <person name="Hadjithomas M."/>
            <person name="Khan A."/>
            <person name="Brunk B."/>
            <person name="Roos D."/>
            <person name="Caler E."/>
            <person name="Lorenzi H."/>
        </authorList>
    </citation>
    <scope>NUCLEOTIDE SEQUENCE [LARGE SCALE GENOMIC DNA]</scope>
    <source>
        <strain evidence="2">p89</strain>
    </source>
</reference>